<name>A0ACC2WNJ4_9TREE</name>
<keyword evidence="2" id="KW-1185">Reference proteome</keyword>
<proteinExistence type="predicted"/>
<gene>
    <name evidence="1" type="ORF">QFC19_000251</name>
</gene>
<accession>A0ACC2WNJ4</accession>
<organism evidence="1 2">
    <name type="scientific">Naganishia cerealis</name>
    <dbReference type="NCBI Taxonomy" id="610337"/>
    <lineage>
        <taxon>Eukaryota</taxon>
        <taxon>Fungi</taxon>
        <taxon>Dikarya</taxon>
        <taxon>Basidiomycota</taxon>
        <taxon>Agaricomycotina</taxon>
        <taxon>Tremellomycetes</taxon>
        <taxon>Filobasidiales</taxon>
        <taxon>Filobasidiaceae</taxon>
        <taxon>Naganishia</taxon>
    </lineage>
</organism>
<sequence length="762" mass="85338">MKRFLSRRGSGDLRDLRESPEVERTSLSTIKSATSEAGESLDSIRELPVFFESNHDTTLDLNPSISNTKLVPSIESEARSKSVFSRSKASFSTKQSSVQSLQLKGSYSVEYGQPLQISFIGEDNTAKNVVSFEERLTDLAHDIVYAANQYSNSQVTLTAAVMNCIDRFKSFLVFANEYRLAGHGYYNYNTFNNDDVRKILRVFLDFYDNLLNDDVYIKLRLLLTKRINEFAAVLKSGSGSDLTTLLKPQNFSVDAYEGQTLPNALVLSNIIDRIANSAMLLKEQNGSFIAPITRGLSKEFSILCLYFGYPSPTDHHFKLTQSIRDLYDDIHVMVVKNRIDVASVSLHRAAPIPAGPSSPPLNPQVLQKFKLPFRVPNEKNIQPMSLSLSVENSPRTSGTMGGFIYPIIDVKKQPHLESYTRAKFALSCGHVCLNNFENNMDYPYVSSPSSVLISLYKQALYGQYVKASLATNDSSMAEAKVAYGAVLKQLDVIFPPKRVKSFVTNPKQKQPEYEYRNLPVHRFGQIIWGERNLITVKESSQKRLSDLAIIKVNKHLNCEQNYLGDDIAFNEFDPALMFDNMYVRAVVNLQRAAKPMNLNIDEVDSVSEASTDGLQVFKYGSTTKFTKGTLNGIKLVYWLDGAIHSSEFVINSTENNTAFAAGGDSGAWILTKLEDCETVSENKGLGVVGMLHSYDGEYKQFGLFTPMNEILLRLEEVTSIKWGVVGVPEKDVYRYESEHNTEGEMDSDSESEDEVSTPFDVD</sequence>
<reference evidence="1" key="1">
    <citation type="submission" date="2023-04" db="EMBL/GenBank/DDBJ databases">
        <title>Draft Genome sequencing of Naganishia species isolated from polar environments using Oxford Nanopore Technology.</title>
        <authorList>
            <person name="Leo P."/>
            <person name="Venkateswaran K."/>
        </authorList>
    </citation>
    <scope>NUCLEOTIDE SEQUENCE</scope>
    <source>
        <strain evidence="1">MNA-CCFEE 5261</strain>
    </source>
</reference>
<protein>
    <submittedName>
        <fullName evidence="1">Uncharacterized protein</fullName>
    </submittedName>
</protein>
<comment type="caution">
    <text evidence="1">The sequence shown here is derived from an EMBL/GenBank/DDBJ whole genome shotgun (WGS) entry which is preliminary data.</text>
</comment>
<evidence type="ECO:0000313" key="2">
    <source>
        <dbReference type="Proteomes" id="UP001241377"/>
    </source>
</evidence>
<dbReference type="Proteomes" id="UP001241377">
    <property type="component" value="Unassembled WGS sequence"/>
</dbReference>
<dbReference type="EMBL" id="JASBWR010000002">
    <property type="protein sequence ID" value="KAJ9113333.1"/>
    <property type="molecule type" value="Genomic_DNA"/>
</dbReference>
<evidence type="ECO:0000313" key="1">
    <source>
        <dbReference type="EMBL" id="KAJ9113333.1"/>
    </source>
</evidence>